<evidence type="ECO:0000313" key="2">
    <source>
        <dbReference type="Proteomes" id="UP000008841"/>
    </source>
</evidence>
<dbReference type="CAZy" id="GT4">
    <property type="family name" value="Glycosyltransferase Family 4"/>
</dbReference>
<protein>
    <submittedName>
        <fullName evidence="1">Glycosyl transferase group 1</fullName>
    </submittedName>
</protein>
<dbReference type="Pfam" id="PF13692">
    <property type="entry name" value="Glyco_trans_1_4"/>
    <property type="match status" value="1"/>
</dbReference>
<organism evidence="1 2">
    <name type="scientific">Chlorobium limicola (strain DSM 245 / NBRC 103803 / 6330)</name>
    <dbReference type="NCBI Taxonomy" id="290315"/>
    <lineage>
        <taxon>Bacteria</taxon>
        <taxon>Pseudomonadati</taxon>
        <taxon>Chlorobiota</taxon>
        <taxon>Chlorobiia</taxon>
        <taxon>Chlorobiales</taxon>
        <taxon>Chlorobiaceae</taxon>
        <taxon>Chlorobium/Pelodictyon group</taxon>
        <taxon>Chlorobium</taxon>
    </lineage>
</organism>
<dbReference type="Gene3D" id="3.40.50.2000">
    <property type="entry name" value="Glycogen Phosphorylase B"/>
    <property type="match status" value="1"/>
</dbReference>
<dbReference type="HOGENOM" id="CLU_062433_0_0_10"/>
<name>B3EEY8_CHLL2</name>
<dbReference type="eggNOG" id="COG0438">
    <property type="taxonomic scope" value="Bacteria"/>
</dbReference>
<dbReference type="SUPFAM" id="SSF53756">
    <property type="entry name" value="UDP-Glycosyltransferase/glycogen phosphorylase"/>
    <property type="match status" value="1"/>
</dbReference>
<dbReference type="AlphaFoldDB" id="B3EEY8"/>
<dbReference type="Proteomes" id="UP000008841">
    <property type="component" value="Chromosome"/>
</dbReference>
<dbReference type="EMBL" id="CP001097">
    <property type="protein sequence ID" value="ACD89371.1"/>
    <property type="molecule type" value="Genomic_DNA"/>
</dbReference>
<dbReference type="GO" id="GO:0016740">
    <property type="term" value="F:transferase activity"/>
    <property type="evidence" value="ECO:0007669"/>
    <property type="project" value="UniProtKB-KW"/>
</dbReference>
<accession>B3EEY8</accession>
<dbReference type="STRING" id="290315.Clim_0277"/>
<reference evidence="1 2" key="1">
    <citation type="submission" date="2008-05" db="EMBL/GenBank/DDBJ databases">
        <title>Complete sequence of Chlorobium limicola DSM 245.</title>
        <authorList>
            <consortium name="US DOE Joint Genome Institute"/>
            <person name="Lucas S."/>
            <person name="Copeland A."/>
            <person name="Lapidus A."/>
            <person name="Glavina del Rio T."/>
            <person name="Dalin E."/>
            <person name="Tice H."/>
            <person name="Bruce D."/>
            <person name="Goodwin L."/>
            <person name="Pitluck S."/>
            <person name="Schmutz J."/>
            <person name="Larimer F."/>
            <person name="Land M."/>
            <person name="Hauser L."/>
            <person name="Kyrpides N."/>
            <person name="Ovchinnikova G."/>
            <person name="Zhao F."/>
            <person name="Li T."/>
            <person name="Liu Z."/>
            <person name="Overmann J."/>
            <person name="Bryant D.A."/>
            <person name="Richardson P."/>
        </authorList>
    </citation>
    <scope>NUCLEOTIDE SEQUENCE [LARGE SCALE GENOMIC DNA]</scope>
    <source>
        <strain evidence="2">DSM 245 / NBRC 103803 / 6330</strain>
    </source>
</reference>
<gene>
    <name evidence="1" type="ordered locus">Clim_0277</name>
</gene>
<sequence length="354" mass="40653">MQSRHNAHKPLRILCLHNAENQASYRYRVKLFLPTWHQYGIEMHPICIVGKNYKDKIILALKSKEYDYIWLQRKPLSQFLVNIIASRSKLIYDIDDALYTRQSGSAGKLKSSKPGSVKMIKRINHIIRKASLVFAGSNELALYASKYNQDAVRLIPTAFNAPENSCLSIPDKNHQLTIGWIGTNGNLPYLKLIDDATHEIQKHHCNILFSVMSGRPPEDLKTNWQFVPWSIDSEKHWLQSIDIGIMPLLDDEWSRGKCAFKLIQYMAYGKPVIASDVGANKTTVEHGRNGFLARSSENWSEYMNILILDEKIRSSMGQESKKIFFSSFERQIIQDTIADILFKYITNECPKTNS</sequence>
<proteinExistence type="predicted"/>
<dbReference type="PANTHER" id="PTHR12526">
    <property type="entry name" value="GLYCOSYLTRANSFERASE"/>
    <property type="match status" value="1"/>
</dbReference>
<dbReference type="OrthoDB" id="9815351at2"/>
<keyword evidence="1" id="KW-0808">Transferase</keyword>
<dbReference type="KEGG" id="cli:Clim_0277"/>
<evidence type="ECO:0000313" key="1">
    <source>
        <dbReference type="EMBL" id="ACD89371.1"/>
    </source>
</evidence>